<keyword evidence="4" id="KW-1185">Reference proteome</keyword>
<name>A0A1Y0IK08_9BACL</name>
<dbReference type="InterPro" id="IPR014255">
    <property type="entry name" value="Spore_coat_CotS"/>
</dbReference>
<evidence type="ECO:0000259" key="2">
    <source>
        <dbReference type="Pfam" id="PF01636"/>
    </source>
</evidence>
<dbReference type="EMBL" id="CP021434">
    <property type="protein sequence ID" value="ARU59763.1"/>
    <property type="molecule type" value="Genomic_DNA"/>
</dbReference>
<dbReference type="PANTHER" id="PTHR39179:SF1">
    <property type="entry name" value="SPORE COAT PROTEIN I"/>
    <property type="match status" value="1"/>
</dbReference>
<dbReference type="Pfam" id="PF01636">
    <property type="entry name" value="APH"/>
    <property type="match status" value="1"/>
</dbReference>
<evidence type="ECO:0000256" key="1">
    <source>
        <dbReference type="SAM" id="MobiDB-lite"/>
    </source>
</evidence>
<feature type="region of interest" description="Disordered" evidence="1">
    <location>
        <begin position="43"/>
        <end position="146"/>
    </location>
</feature>
<dbReference type="InterPro" id="IPR047175">
    <property type="entry name" value="CotS-like"/>
</dbReference>
<dbReference type="InterPro" id="IPR002575">
    <property type="entry name" value="Aminoglycoside_PTrfase"/>
</dbReference>
<dbReference type="KEGG" id="tum:CBW65_00890"/>
<sequence>MRNAWHLVICCRNTQHRTEVIYMADNKNGDWLKQLFNEVMRPPKWMKEPKRPGGGGAKKPNGDGKKAEADVSISPKKRQPPGWWSWSQSDGVPKARRRKRERQSHRSPQQVRKTKPAVKKERLSNSQGRLSQSDLGSALPGSESGLQAQIRRHGFSPSVCRSYGITPTKVEPFGPVLRLRTQQGLVALKKSYLQPAHISFLHQAFLHLEQKKFTRFSPFLLTPDGKPYATIGGDTYYATRWIRGQEVDFRSMPQLALTARTLADFHVASRGFEPDGYAPPPIFDMVDRFKDRRDELAEWKRRAAIKSRPDDIDKIYLKHADHYIDQADQALAMLRRPQVRSQLLFEEDDPSLLHLDLTPYNMIYTPNNQVALIDLDFAAFGPRTLDLAHLMRRGLQRQDWDEAVARHVLVNYNAAASLQPAEYQILSGLLRFPHRFWRIGYQHYDLGHDPNHLGYFQLAEAEEQKRLAFLDKYDKQISRVW</sequence>
<proteinExistence type="predicted"/>
<reference evidence="4" key="1">
    <citation type="submission" date="2017-05" db="EMBL/GenBank/DDBJ databases">
        <authorList>
            <person name="Sung H."/>
        </authorList>
    </citation>
    <scope>NUCLEOTIDE SEQUENCE [LARGE SCALE GENOMIC DNA]</scope>
    <source>
        <strain evidence="4">AR23208</strain>
    </source>
</reference>
<dbReference type="PANTHER" id="PTHR39179">
    <property type="entry name" value="SPORE COAT PROTEIN I"/>
    <property type="match status" value="1"/>
</dbReference>
<accession>A0A1Y0IK08</accession>
<gene>
    <name evidence="3" type="ORF">CBW65_00890</name>
</gene>
<protein>
    <recommendedName>
        <fullName evidence="2">Aminoglycoside phosphotransferase domain-containing protein</fullName>
    </recommendedName>
</protein>
<dbReference type="Proteomes" id="UP000195437">
    <property type="component" value="Chromosome"/>
</dbReference>
<organism evidence="3 4">
    <name type="scientific">Tumebacillus avium</name>
    <dbReference type="NCBI Taxonomy" id="1903704"/>
    <lineage>
        <taxon>Bacteria</taxon>
        <taxon>Bacillati</taxon>
        <taxon>Bacillota</taxon>
        <taxon>Bacilli</taxon>
        <taxon>Bacillales</taxon>
        <taxon>Alicyclobacillaceae</taxon>
        <taxon>Tumebacillus</taxon>
    </lineage>
</organism>
<feature type="compositionally biased region" description="Polar residues" evidence="1">
    <location>
        <begin position="124"/>
        <end position="135"/>
    </location>
</feature>
<dbReference type="NCBIfam" id="TIGR02906">
    <property type="entry name" value="spore_CotS"/>
    <property type="match status" value="1"/>
</dbReference>
<dbReference type="Gene3D" id="3.90.1200.10">
    <property type="match status" value="1"/>
</dbReference>
<dbReference type="AlphaFoldDB" id="A0A1Y0IK08"/>
<evidence type="ECO:0000313" key="3">
    <source>
        <dbReference type="EMBL" id="ARU59763.1"/>
    </source>
</evidence>
<feature type="compositionally biased region" description="Basic and acidic residues" evidence="1">
    <location>
        <begin position="60"/>
        <end position="69"/>
    </location>
</feature>
<dbReference type="Gene3D" id="3.30.200.20">
    <property type="entry name" value="Phosphorylase Kinase, domain 1"/>
    <property type="match status" value="1"/>
</dbReference>
<dbReference type="SUPFAM" id="SSF56112">
    <property type="entry name" value="Protein kinase-like (PK-like)"/>
    <property type="match status" value="1"/>
</dbReference>
<feature type="domain" description="Aminoglycoside phosphotransferase" evidence="2">
    <location>
        <begin position="213"/>
        <end position="406"/>
    </location>
</feature>
<feature type="compositionally biased region" description="Basic residues" evidence="1">
    <location>
        <begin position="94"/>
        <end position="105"/>
    </location>
</feature>
<evidence type="ECO:0000313" key="4">
    <source>
        <dbReference type="Proteomes" id="UP000195437"/>
    </source>
</evidence>
<dbReference type="GO" id="GO:0042601">
    <property type="term" value="C:endospore-forming forespore"/>
    <property type="evidence" value="ECO:0007669"/>
    <property type="project" value="TreeGrafter"/>
</dbReference>
<dbReference type="InterPro" id="IPR011009">
    <property type="entry name" value="Kinase-like_dom_sf"/>
</dbReference>